<dbReference type="InterPro" id="IPR011009">
    <property type="entry name" value="Kinase-like_dom_sf"/>
</dbReference>
<reference evidence="1" key="2">
    <citation type="submission" date="2020-09" db="EMBL/GenBank/DDBJ databases">
        <authorList>
            <person name="Sun Q."/>
            <person name="Zhou Y."/>
        </authorList>
    </citation>
    <scope>NUCLEOTIDE SEQUENCE</scope>
    <source>
        <strain evidence="1">CGMCC 1.12153</strain>
    </source>
</reference>
<accession>A0A917B6I9</accession>
<proteinExistence type="predicted"/>
<evidence type="ECO:0000313" key="1">
    <source>
        <dbReference type="EMBL" id="GGF25733.1"/>
    </source>
</evidence>
<dbReference type="GO" id="GO:0019748">
    <property type="term" value="P:secondary metabolic process"/>
    <property type="evidence" value="ECO:0007669"/>
    <property type="project" value="InterPro"/>
</dbReference>
<evidence type="ECO:0000313" key="2">
    <source>
        <dbReference type="Proteomes" id="UP000660110"/>
    </source>
</evidence>
<comment type="caution">
    <text evidence="1">The sequence shown here is derived from an EMBL/GenBank/DDBJ whole genome shotgun (WGS) entry which is preliminary data.</text>
</comment>
<dbReference type="InterPro" id="IPR006748">
    <property type="entry name" value="NH2Glyco/OHUrea_AB-resist_kin"/>
</dbReference>
<sequence>MNFPKKFVHNVLLACPDKGQAFLDEIPNLIAYCEERWSLKIHEPFELSYNFVAPATLTSGEEVVVKLSLPEEGYDDERKALLSLNPNGRVQVIDEDVSRRILLLEKVQPGTPLSDLEQDHSSTRIAAKLVRQLVTKDTGDVTLPTTKSRENQLRKIYANHPDGIGPISEGTLQEAIAVFDFLNETLQSRYILHGDFHHYNILKRRDKDWLAIDPKGLVGEVEYDLIQFLLNRLPAQKRKQCIEDRIKIFMEELNLNKERLLLWGFCHTVLAASWTVDPVSNHYDKTFLSGVEIFRSLYKSTYNRDIGKGIF</sequence>
<dbReference type="GO" id="GO:0016773">
    <property type="term" value="F:phosphotransferase activity, alcohol group as acceptor"/>
    <property type="evidence" value="ECO:0007669"/>
    <property type="project" value="InterPro"/>
</dbReference>
<dbReference type="RefSeq" id="WP_188377919.1">
    <property type="nucleotide sequence ID" value="NZ_BMEL01000003.1"/>
</dbReference>
<dbReference type="EMBL" id="BMEL01000003">
    <property type="protein sequence ID" value="GGF25733.1"/>
    <property type="molecule type" value="Genomic_DNA"/>
</dbReference>
<keyword evidence="2" id="KW-1185">Reference proteome</keyword>
<gene>
    <name evidence="1" type="ORF">GCM10010954_25810</name>
</gene>
<name>A0A917B6I9_HALAA</name>
<protein>
    <submittedName>
        <fullName evidence="1">Hydroxyurea phosphotransferase</fullName>
    </submittedName>
</protein>
<reference evidence="1" key="1">
    <citation type="journal article" date="2014" name="Int. J. Syst. Evol. Microbiol.">
        <title>Complete genome sequence of Corynebacterium casei LMG S-19264T (=DSM 44701T), isolated from a smear-ripened cheese.</title>
        <authorList>
            <consortium name="US DOE Joint Genome Institute (JGI-PGF)"/>
            <person name="Walter F."/>
            <person name="Albersmeier A."/>
            <person name="Kalinowski J."/>
            <person name="Ruckert C."/>
        </authorList>
    </citation>
    <scope>NUCLEOTIDE SEQUENCE</scope>
    <source>
        <strain evidence="1">CGMCC 1.12153</strain>
    </source>
</reference>
<dbReference type="Pfam" id="PF04655">
    <property type="entry name" value="APH_6_hur"/>
    <property type="match status" value="1"/>
</dbReference>
<dbReference type="AlphaFoldDB" id="A0A917B6I9"/>
<organism evidence="1 2">
    <name type="scientific">Halobacillus andaensis</name>
    <dbReference type="NCBI Taxonomy" id="1176239"/>
    <lineage>
        <taxon>Bacteria</taxon>
        <taxon>Bacillati</taxon>
        <taxon>Bacillota</taxon>
        <taxon>Bacilli</taxon>
        <taxon>Bacillales</taxon>
        <taxon>Bacillaceae</taxon>
        <taxon>Halobacillus</taxon>
    </lineage>
</organism>
<dbReference type="Proteomes" id="UP000660110">
    <property type="component" value="Unassembled WGS sequence"/>
</dbReference>
<dbReference type="SUPFAM" id="SSF56112">
    <property type="entry name" value="Protein kinase-like (PK-like)"/>
    <property type="match status" value="1"/>
</dbReference>